<dbReference type="Proteomes" id="UP000326924">
    <property type="component" value="Unassembled WGS sequence"/>
</dbReference>
<organism evidence="1 2">
    <name type="scientific">Sphaerosporella brunnea</name>
    <dbReference type="NCBI Taxonomy" id="1250544"/>
    <lineage>
        <taxon>Eukaryota</taxon>
        <taxon>Fungi</taxon>
        <taxon>Dikarya</taxon>
        <taxon>Ascomycota</taxon>
        <taxon>Pezizomycotina</taxon>
        <taxon>Pezizomycetes</taxon>
        <taxon>Pezizales</taxon>
        <taxon>Pyronemataceae</taxon>
        <taxon>Sphaerosporella</taxon>
    </lineage>
</organism>
<sequence>MLQDIGSALALGVGFWCWLLVLCLITLTCIGKNSLGTTILCEIIQYRKDLEFVLETWYMEAASSKGAGVGEPKEIAIKRSFPTASQPRSERQRQQGRYKLRRNNDIKLLKLALKPHKQDNKLAKVPTISLNNFHEQRFPPANDWLSGASVSVLAEWHLYFANKKLTDDRPNRTKHLGKFIIDNDPNNWKLVVKADEGVIVRDSKTGEIVLMVIRNFCAESAVLEWANDIVGKCI</sequence>
<evidence type="ECO:0000313" key="1">
    <source>
        <dbReference type="EMBL" id="KAA8909407.1"/>
    </source>
</evidence>
<dbReference type="AlphaFoldDB" id="A0A5J5F0I3"/>
<proteinExistence type="predicted"/>
<name>A0A5J5F0I3_9PEZI</name>
<dbReference type="OrthoDB" id="5419268at2759"/>
<protein>
    <submittedName>
        <fullName evidence="1">Uncharacterized protein</fullName>
    </submittedName>
</protein>
<reference evidence="1 2" key="1">
    <citation type="submission" date="2019-09" db="EMBL/GenBank/DDBJ databases">
        <title>Draft genome of the ectomycorrhizal ascomycete Sphaerosporella brunnea.</title>
        <authorList>
            <consortium name="DOE Joint Genome Institute"/>
            <person name="Benucci G.M."/>
            <person name="Marozzi G."/>
            <person name="Antonielli L."/>
            <person name="Sanchez S."/>
            <person name="Marco P."/>
            <person name="Wang X."/>
            <person name="Falini L.B."/>
            <person name="Barry K."/>
            <person name="Haridas S."/>
            <person name="Lipzen A."/>
            <person name="Labutti K."/>
            <person name="Grigoriev I.V."/>
            <person name="Murat C."/>
            <person name="Martin F."/>
            <person name="Albertini E."/>
            <person name="Donnini D."/>
            <person name="Bonito G."/>
        </authorList>
    </citation>
    <scope>NUCLEOTIDE SEQUENCE [LARGE SCALE GENOMIC DNA]</scope>
    <source>
        <strain evidence="1 2">Sb_GMNB300</strain>
    </source>
</reference>
<gene>
    <name evidence="1" type="ORF">FN846DRAFT_889017</name>
</gene>
<accession>A0A5J5F0I3</accession>
<dbReference type="EMBL" id="VXIS01000058">
    <property type="protein sequence ID" value="KAA8909407.1"/>
    <property type="molecule type" value="Genomic_DNA"/>
</dbReference>
<evidence type="ECO:0000313" key="2">
    <source>
        <dbReference type="Proteomes" id="UP000326924"/>
    </source>
</evidence>
<comment type="caution">
    <text evidence="1">The sequence shown here is derived from an EMBL/GenBank/DDBJ whole genome shotgun (WGS) entry which is preliminary data.</text>
</comment>
<keyword evidence="2" id="KW-1185">Reference proteome</keyword>
<dbReference type="InParanoid" id="A0A5J5F0I3"/>